<evidence type="ECO:0008006" key="3">
    <source>
        <dbReference type="Google" id="ProtNLM"/>
    </source>
</evidence>
<protein>
    <recommendedName>
        <fullName evidence="3">F-box domain-containing protein</fullName>
    </recommendedName>
</protein>
<keyword evidence="2" id="KW-1185">Reference proteome</keyword>
<accession>A0A9P7GM05</accession>
<evidence type="ECO:0000313" key="1">
    <source>
        <dbReference type="EMBL" id="KAG5650973.1"/>
    </source>
</evidence>
<proteinExistence type="predicted"/>
<dbReference type="EMBL" id="JABCKI010000323">
    <property type="protein sequence ID" value="KAG5650973.1"/>
    <property type="molecule type" value="Genomic_DNA"/>
</dbReference>
<dbReference type="AlphaFoldDB" id="A0A9P7GM05"/>
<dbReference type="Proteomes" id="UP000717328">
    <property type="component" value="Unassembled WGS sequence"/>
</dbReference>
<dbReference type="OrthoDB" id="2786563at2759"/>
<comment type="caution">
    <text evidence="1">The sequence shown here is derived from an EMBL/GenBank/DDBJ whole genome shotgun (WGS) entry which is preliminary data.</text>
</comment>
<name>A0A9P7GM05_9AGAR</name>
<reference evidence="1" key="1">
    <citation type="submission" date="2021-02" db="EMBL/GenBank/DDBJ databases">
        <authorList>
            <person name="Nieuwenhuis M."/>
            <person name="Van De Peppel L.J.J."/>
        </authorList>
    </citation>
    <scope>NUCLEOTIDE SEQUENCE</scope>
    <source>
        <strain evidence="1">D49</strain>
    </source>
</reference>
<organism evidence="1 2">
    <name type="scientific">Sphagnurus paluster</name>
    <dbReference type="NCBI Taxonomy" id="117069"/>
    <lineage>
        <taxon>Eukaryota</taxon>
        <taxon>Fungi</taxon>
        <taxon>Dikarya</taxon>
        <taxon>Basidiomycota</taxon>
        <taxon>Agaricomycotina</taxon>
        <taxon>Agaricomycetes</taxon>
        <taxon>Agaricomycetidae</taxon>
        <taxon>Agaricales</taxon>
        <taxon>Tricholomatineae</taxon>
        <taxon>Lyophyllaceae</taxon>
        <taxon>Sphagnurus</taxon>
    </lineage>
</organism>
<sequence length="187" mass="20789">MESSWHLPDEIIKEILTPALQVPDEIFSDTGSVSPFATYDESTSALLVVCKSWLRVSTPLLYNVVVLRSKAQAQALARSLCGNKLLGTFIKKLRLEGSFGPSIEKIVNLAPNITDLCLTLNIWSSDSVSGIRRAFPKMNPRRLVICDSNQRHSDNNPGRELCDALLLWIRTWNQESLIGGLAHRAES</sequence>
<evidence type="ECO:0000313" key="2">
    <source>
        <dbReference type="Proteomes" id="UP000717328"/>
    </source>
</evidence>
<reference evidence="1" key="2">
    <citation type="submission" date="2021-10" db="EMBL/GenBank/DDBJ databases">
        <title>Phylogenomics reveals ancestral predisposition of the termite-cultivated fungus Termitomyces towards a domesticated lifestyle.</title>
        <authorList>
            <person name="Auxier B."/>
            <person name="Grum-Grzhimaylo A."/>
            <person name="Cardenas M.E."/>
            <person name="Lodge J.D."/>
            <person name="Laessoe T."/>
            <person name="Pedersen O."/>
            <person name="Smith M.E."/>
            <person name="Kuyper T.W."/>
            <person name="Franco-Molano E.A."/>
            <person name="Baroni T.J."/>
            <person name="Aanen D.K."/>
        </authorList>
    </citation>
    <scope>NUCLEOTIDE SEQUENCE</scope>
    <source>
        <strain evidence="1">D49</strain>
    </source>
</reference>
<gene>
    <name evidence="1" type="ORF">H0H81_010343</name>
</gene>